<reference evidence="2 3" key="1">
    <citation type="journal article" date="2019" name="Sci. Rep.">
        <title>Orb-weaving spider Araneus ventricosus genome elucidates the spidroin gene catalogue.</title>
        <authorList>
            <person name="Kono N."/>
            <person name="Nakamura H."/>
            <person name="Ohtoshi R."/>
            <person name="Moran D.A.P."/>
            <person name="Shinohara A."/>
            <person name="Yoshida Y."/>
            <person name="Fujiwara M."/>
            <person name="Mori M."/>
            <person name="Tomita M."/>
            <person name="Arakawa K."/>
        </authorList>
    </citation>
    <scope>NUCLEOTIDE SEQUENCE [LARGE SCALE GENOMIC DNA]</scope>
</reference>
<protein>
    <submittedName>
        <fullName evidence="2">Uncharacterized protein</fullName>
    </submittedName>
</protein>
<proteinExistence type="predicted"/>
<dbReference type="EMBL" id="BGPR01027003">
    <property type="protein sequence ID" value="GBN97168.1"/>
    <property type="molecule type" value="Genomic_DNA"/>
</dbReference>
<name>A0A4Y2T951_ARAVE</name>
<dbReference type="AlphaFoldDB" id="A0A4Y2T951"/>
<dbReference type="Proteomes" id="UP000499080">
    <property type="component" value="Unassembled WGS sequence"/>
</dbReference>
<gene>
    <name evidence="2" type="ORF">AVEN_132298_1</name>
</gene>
<sequence length="128" mass="14226">MLTISTILKQSPVCRGNPGNYPAGQGFKFEIHPIEDPPCMWLVWRQFAREATQSNCGINLRSPAAIGNKATSKYGNVRASIKDKGNSLSLKTTMTDGIVRIVRKPPPFPKYLSEPPNEESLRDRRGVN</sequence>
<feature type="compositionally biased region" description="Basic and acidic residues" evidence="1">
    <location>
        <begin position="119"/>
        <end position="128"/>
    </location>
</feature>
<evidence type="ECO:0000313" key="3">
    <source>
        <dbReference type="Proteomes" id="UP000499080"/>
    </source>
</evidence>
<keyword evidence="3" id="KW-1185">Reference proteome</keyword>
<organism evidence="2 3">
    <name type="scientific">Araneus ventricosus</name>
    <name type="common">Orbweaver spider</name>
    <name type="synonym">Epeira ventricosa</name>
    <dbReference type="NCBI Taxonomy" id="182803"/>
    <lineage>
        <taxon>Eukaryota</taxon>
        <taxon>Metazoa</taxon>
        <taxon>Ecdysozoa</taxon>
        <taxon>Arthropoda</taxon>
        <taxon>Chelicerata</taxon>
        <taxon>Arachnida</taxon>
        <taxon>Araneae</taxon>
        <taxon>Araneomorphae</taxon>
        <taxon>Entelegynae</taxon>
        <taxon>Araneoidea</taxon>
        <taxon>Araneidae</taxon>
        <taxon>Araneus</taxon>
    </lineage>
</organism>
<comment type="caution">
    <text evidence="2">The sequence shown here is derived from an EMBL/GenBank/DDBJ whole genome shotgun (WGS) entry which is preliminary data.</text>
</comment>
<evidence type="ECO:0000313" key="2">
    <source>
        <dbReference type="EMBL" id="GBN97168.1"/>
    </source>
</evidence>
<feature type="region of interest" description="Disordered" evidence="1">
    <location>
        <begin position="104"/>
        <end position="128"/>
    </location>
</feature>
<evidence type="ECO:0000256" key="1">
    <source>
        <dbReference type="SAM" id="MobiDB-lite"/>
    </source>
</evidence>
<accession>A0A4Y2T951</accession>